<name>A0A3P5XJB1_9RHOB</name>
<evidence type="ECO:0000313" key="3">
    <source>
        <dbReference type="Proteomes" id="UP000277498"/>
    </source>
</evidence>
<protein>
    <submittedName>
        <fullName evidence="2">Uncharacterized protein</fullName>
    </submittedName>
</protein>
<dbReference type="EMBL" id="UXAW01000087">
    <property type="protein sequence ID" value="VDC31696.1"/>
    <property type="molecule type" value="Genomic_DNA"/>
</dbReference>
<sequence>MARGFPHEAKGTRPAATPGLTPLPPCEGIGAGMLIASAGSGLIFGRYSTSQGDLAEADCAPVPGFLRADVQAGRRVSANKMKRAATAVCGKLPVLRETGEACGGNFYFPELHPGGMTPWEQRRDVSQ</sequence>
<keyword evidence="3" id="KW-1185">Reference proteome</keyword>
<reference evidence="2 3" key="1">
    <citation type="submission" date="2018-11" db="EMBL/GenBank/DDBJ databases">
        <authorList>
            <person name="Criscuolo A."/>
        </authorList>
    </citation>
    <scope>NUCLEOTIDE SEQUENCE [LARGE SCALE GENOMIC DNA]</scope>
    <source>
        <strain evidence="2">ACIP111625</strain>
    </source>
</reference>
<feature type="compositionally biased region" description="Basic and acidic residues" evidence="1">
    <location>
        <begin position="1"/>
        <end position="11"/>
    </location>
</feature>
<organism evidence="2 3">
    <name type="scientific">Pseudogemmobacter humi</name>
    <dbReference type="NCBI Taxonomy" id="2483812"/>
    <lineage>
        <taxon>Bacteria</taxon>
        <taxon>Pseudomonadati</taxon>
        <taxon>Pseudomonadota</taxon>
        <taxon>Alphaproteobacteria</taxon>
        <taxon>Rhodobacterales</taxon>
        <taxon>Paracoccaceae</taxon>
        <taxon>Pseudogemmobacter</taxon>
    </lineage>
</organism>
<accession>A0A3P5XJB1</accession>
<dbReference type="RefSeq" id="WP_124087786.1">
    <property type="nucleotide sequence ID" value="NZ_UXAW01000087.1"/>
</dbReference>
<proteinExistence type="predicted"/>
<feature type="region of interest" description="Disordered" evidence="1">
    <location>
        <begin position="1"/>
        <end position="22"/>
    </location>
</feature>
<dbReference type="AlphaFoldDB" id="A0A3P5XJB1"/>
<dbReference type="Proteomes" id="UP000277498">
    <property type="component" value="Unassembled WGS sequence"/>
</dbReference>
<dbReference type="OrthoDB" id="7852440at2"/>
<evidence type="ECO:0000313" key="2">
    <source>
        <dbReference type="EMBL" id="VDC31696.1"/>
    </source>
</evidence>
<gene>
    <name evidence="2" type="ORF">XINFAN_03068</name>
</gene>
<evidence type="ECO:0000256" key="1">
    <source>
        <dbReference type="SAM" id="MobiDB-lite"/>
    </source>
</evidence>